<dbReference type="AlphaFoldDB" id="A0A9N8KSJ4"/>
<comment type="subcellular location">
    <subcellularLocation>
        <location evidence="1">Secreted</location>
    </subcellularLocation>
</comment>
<evidence type="ECO:0000256" key="4">
    <source>
        <dbReference type="RuleBase" id="RU004262"/>
    </source>
</evidence>
<dbReference type="Proteomes" id="UP001154114">
    <property type="component" value="Chromosome 11"/>
</dbReference>
<dbReference type="GO" id="GO:0005615">
    <property type="term" value="C:extracellular space"/>
    <property type="evidence" value="ECO:0007669"/>
    <property type="project" value="TreeGrafter"/>
</dbReference>
<feature type="domain" description="Lipase" evidence="6">
    <location>
        <begin position="27"/>
        <end position="281"/>
    </location>
</feature>
<evidence type="ECO:0000256" key="2">
    <source>
        <dbReference type="ARBA" id="ARBA00010701"/>
    </source>
</evidence>
<dbReference type="SUPFAM" id="SSF53474">
    <property type="entry name" value="alpha/beta-Hydrolases"/>
    <property type="match status" value="2"/>
</dbReference>
<dbReference type="Pfam" id="PF00151">
    <property type="entry name" value="Lipase"/>
    <property type="match status" value="2"/>
</dbReference>
<sequence length="731" mass="78303">MFKLTIILFVAAACQAFQIGTRNVVVNRYFVFTRSNPGSPATLPPAPVAADITNSPINPAWPTVILIHGQSGSVSTSLNPVVKDALLNVGDHNVIVVDWSEYASLGYATASSVVPQVAEHLVSFVEALIAATVPPTEQPLNPAITRDNIHIVGFDLGAHVAGHTGRGLTTGPTVQVARITGLDPSGKGWTAPNSGRLTVTDARYVEVIHTDGKGIFGNGIGITLGNIDFFANGGNNQPGCFSHSCCHERAYELFAASMINTRLVGYPCASITQLNLNKCNGLPVRLGTNDLFKVGVQAASVQRFCEQQRRRNASVAHARRSSGGERWRRVAAARGVDVARTLARRRRSKDASVGGLLTNLVAERGFRYFIRTFTPDPNEVMVYSGSSMRVNKVHPLPTKRSHQSLMQSRVIVESVTENKKSKPVETGSSGQELRRYESAPVAADIPNSPINPAWPTVILIHGHSGSVFTSLNPVVKDALLSVGDHNVIVVDWSEYASLGYATASSVVPHVAAHLVSFVEALITATATPPSITRDNIHIVGFDLGAHVAGHTGRGLTILSPIEQVARITGLDPSGNGWTGLNSGRLTVTDARYVEVIHTDGGGIFSNGIGIPLGNIDFFANGGSSQPGCFSHSCCHERAFELFAASMINPRLVGYPCSSTSQLNLNRCNGLPVRLGTNDLMKFGFCPRLRPRGRECTEQTPKEAFPSNAVKTKYRRPVAAIDVILLDSQNIQ</sequence>
<dbReference type="OrthoDB" id="199913at2759"/>
<gene>
    <name evidence="7" type="ORF">CINC_LOCUS1617</name>
</gene>
<evidence type="ECO:0000256" key="5">
    <source>
        <dbReference type="SAM" id="SignalP"/>
    </source>
</evidence>
<organism evidence="7 8">
    <name type="scientific">Chrysodeixis includens</name>
    <name type="common">Soybean looper</name>
    <name type="synonym">Pseudoplusia includens</name>
    <dbReference type="NCBI Taxonomy" id="689277"/>
    <lineage>
        <taxon>Eukaryota</taxon>
        <taxon>Metazoa</taxon>
        <taxon>Ecdysozoa</taxon>
        <taxon>Arthropoda</taxon>
        <taxon>Hexapoda</taxon>
        <taxon>Insecta</taxon>
        <taxon>Pterygota</taxon>
        <taxon>Neoptera</taxon>
        <taxon>Endopterygota</taxon>
        <taxon>Lepidoptera</taxon>
        <taxon>Glossata</taxon>
        <taxon>Ditrysia</taxon>
        <taxon>Noctuoidea</taxon>
        <taxon>Noctuidae</taxon>
        <taxon>Plusiinae</taxon>
        <taxon>Chrysodeixis</taxon>
    </lineage>
</organism>
<comment type="similarity">
    <text evidence="2 4">Belongs to the AB hydrolase superfamily. Lipase family.</text>
</comment>
<dbReference type="EMBL" id="LR824014">
    <property type="protein sequence ID" value="CAD0199927.1"/>
    <property type="molecule type" value="Genomic_DNA"/>
</dbReference>
<evidence type="ECO:0000313" key="7">
    <source>
        <dbReference type="EMBL" id="CAD0199927.1"/>
    </source>
</evidence>
<dbReference type="GO" id="GO:0016298">
    <property type="term" value="F:lipase activity"/>
    <property type="evidence" value="ECO:0007669"/>
    <property type="project" value="InterPro"/>
</dbReference>
<dbReference type="InterPro" id="IPR013818">
    <property type="entry name" value="Lipase"/>
</dbReference>
<evidence type="ECO:0000256" key="1">
    <source>
        <dbReference type="ARBA" id="ARBA00004613"/>
    </source>
</evidence>
<evidence type="ECO:0000313" key="8">
    <source>
        <dbReference type="Proteomes" id="UP001154114"/>
    </source>
</evidence>
<proteinExistence type="inferred from homology"/>
<accession>A0A9N8KSJ4</accession>
<feature type="chain" id="PRO_5040393198" description="Lipase domain-containing protein" evidence="5">
    <location>
        <begin position="17"/>
        <end position="731"/>
    </location>
</feature>
<feature type="signal peptide" evidence="5">
    <location>
        <begin position="1"/>
        <end position="16"/>
    </location>
</feature>
<reference evidence="7" key="1">
    <citation type="submission" date="2021-12" db="EMBL/GenBank/DDBJ databases">
        <authorList>
            <person name="King R."/>
        </authorList>
    </citation>
    <scope>NUCLEOTIDE SEQUENCE</scope>
</reference>
<protein>
    <recommendedName>
        <fullName evidence="6">Lipase domain-containing protein</fullName>
    </recommendedName>
</protein>
<name>A0A9N8KSJ4_CHRIL</name>
<dbReference type="InterPro" id="IPR029058">
    <property type="entry name" value="AB_hydrolase_fold"/>
</dbReference>
<keyword evidence="5" id="KW-0732">Signal</keyword>
<keyword evidence="8" id="KW-1185">Reference proteome</keyword>
<dbReference type="InterPro" id="IPR000734">
    <property type="entry name" value="TAG_lipase"/>
</dbReference>
<evidence type="ECO:0000256" key="3">
    <source>
        <dbReference type="ARBA" id="ARBA00022525"/>
    </source>
</evidence>
<dbReference type="GO" id="GO:0016042">
    <property type="term" value="P:lipid catabolic process"/>
    <property type="evidence" value="ECO:0007669"/>
    <property type="project" value="TreeGrafter"/>
</dbReference>
<keyword evidence="3" id="KW-0964">Secreted</keyword>
<evidence type="ECO:0000259" key="6">
    <source>
        <dbReference type="Pfam" id="PF00151"/>
    </source>
</evidence>
<dbReference type="PRINTS" id="PR00821">
    <property type="entry name" value="TAGLIPASE"/>
</dbReference>
<dbReference type="PANTHER" id="PTHR11610">
    <property type="entry name" value="LIPASE"/>
    <property type="match status" value="1"/>
</dbReference>
<dbReference type="Gene3D" id="3.40.50.1820">
    <property type="entry name" value="alpha/beta hydrolase"/>
    <property type="match status" value="2"/>
</dbReference>
<feature type="domain" description="Lipase" evidence="6">
    <location>
        <begin position="443"/>
        <end position="668"/>
    </location>
</feature>